<dbReference type="GO" id="GO:0032299">
    <property type="term" value="C:ribonuclease H2 complex"/>
    <property type="evidence" value="ECO:0007669"/>
    <property type="project" value="InterPro"/>
</dbReference>
<dbReference type="OrthoDB" id="6222486at2759"/>
<dbReference type="Gene3D" id="2.40.128.680">
    <property type="match status" value="1"/>
</dbReference>
<dbReference type="Pfam" id="PF08615">
    <property type="entry name" value="RNase_H2_suC"/>
    <property type="match status" value="1"/>
</dbReference>
<reference evidence="1 2" key="1">
    <citation type="submission" date="2015-12" db="EMBL/GenBank/DDBJ databases">
        <title>The genome of Folsomia candida.</title>
        <authorList>
            <person name="Faddeeva A."/>
            <person name="Derks M.F."/>
            <person name="Anvar Y."/>
            <person name="Smit S."/>
            <person name="Van Straalen N."/>
            <person name="Roelofs D."/>
        </authorList>
    </citation>
    <scope>NUCLEOTIDE SEQUENCE [LARGE SCALE GENOMIC DNA]</scope>
    <source>
        <strain evidence="1 2">VU population</strain>
        <tissue evidence="1">Whole body</tissue>
    </source>
</reference>
<proteinExistence type="predicted"/>
<dbReference type="AlphaFoldDB" id="A0A226DCS6"/>
<dbReference type="CDD" id="cd09271">
    <property type="entry name" value="RNase_H2-C"/>
    <property type="match status" value="1"/>
</dbReference>
<dbReference type="PANTHER" id="PTHR47204:SF1">
    <property type="entry name" value="RIBONUCLEASE H2 SUBUNIT C"/>
    <property type="match status" value="1"/>
</dbReference>
<dbReference type="EMBL" id="LNIX01000025">
    <property type="protein sequence ID" value="OXA42634.1"/>
    <property type="molecule type" value="Genomic_DNA"/>
</dbReference>
<accession>A0A226DCS6</accession>
<protein>
    <submittedName>
        <fullName evidence="1">Ribonuclease H2 subunit C</fullName>
    </submittedName>
</protein>
<gene>
    <name evidence="1" type="ORF">Fcan01_22646</name>
</gene>
<name>A0A226DCS6_FOLCA</name>
<dbReference type="Proteomes" id="UP000198287">
    <property type="component" value="Unassembled WGS sequence"/>
</dbReference>
<organism evidence="1 2">
    <name type="scientific">Folsomia candida</name>
    <name type="common">Springtail</name>
    <dbReference type="NCBI Taxonomy" id="158441"/>
    <lineage>
        <taxon>Eukaryota</taxon>
        <taxon>Metazoa</taxon>
        <taxon>Ecdysozoa</taxon>
        <taxon>Arthropoda</taxon>
        <taxon>Hexapoda</taxon>
        <taxon>Collembola</taxon>
        <taxon>Entomobryomorpha</taxon>
        <taxon>Isotomoidea</taxon>
        <taxon>Isotomidae</taxon>
        <taxon>Proisotominae</taxon>
        <taxon>Folsomia</taxon>
    </lineage>
</organism>
<dbReference type="PANTHER" id="PTHR47204">
    <property type="entry name" value="OS02G0168900 PROTEIN"/>
    <property type="match status" value="1"/>
</dbReference>
<dbReference type="STRING" id="158441.A0A226DCS6"/>
<evidence type="ECO:0000313" key="1">
    <source>
        <dbReference type="EMBL" id="OXA42634.1"/>
    </source>
</evidence>
<keyword evidence="2" id="KW-1185">Reference proteome</keyword>
<comment type="caution">
    <text evidence="1">The sequence shown here is derived from an EMBL/GenBank/DDBJ whole genome shotgun (WGS) entry which is preliminary data.</text>
</comment>
<evidence type="ECO:0000313" key="2">
    <source>
        <dbReference type="Proteomes" id="UP000198287"/>
    </source>
</evidence>
<sequence>MSPGKNFVDETSKLSSGEHDASLVAPKVHYLPFKVEFQGPAKISARFTQNVTPHPELASVSCNYFRGRPLVGTKLDLASDYVAFLAEEEPLQQHSKLQRKVETECDNDAETTPAAAAGQPIHLRQRFKDVTYWEWDKVPSSMDSTAKLQDWLKLASVLHEPIKN</sequence>
<dbReference type="GO" id="GO:0006401">
    <property type="term" value="P:RNA catabolic process"/>
    <property type="evidence" value="ECO:0007669"/>
    <property type="project" value="InterPro"/>
</dbReference>
<dbReference type="InterPro" id="IPR013924">
    <property type="entry name" value="RNase_H2_suC"/>
</dbReference>